<proteinExistence type="predicted"/>
<dbReference type="Proteomes" id="UP000068603">
    <property type="component" value="Unassembled WGS sequence"/>
</dbReference>
<dbReference type="AlphaFoldDB" id="A0A125DFL7"/>
<dbReference type="RefSeq" id="WP_060150071.1">
    <property type="nucleotide sequence ID" value="NZ_LPGD01000097.1"/>
</dbReference>
<evidence type="ECO:0000313" key="3">
    <source>
        <dbReference type="Proteomes" id="UP000068603"/>
    </source>
</evidence>
<dbReference type="EMBL" id="LPHB01000040">
    <property type="protein sequence ID" value="KWA62700.1"/>
    <property type="molecule type" value="Genomic_DNA"/>
</dbReference>
<protein>
    <recommendedName>
        <fullName evidence="1">Cyanophage baseplate Pam3 plug gp18 domain-containing protein</fullName>
    </recommendedName>
</protein>
<feature type="domain" description="Cyanophage baseplate Pam3 plug gp18" evidence="1">
    <location>
        <begin position="1"/>
        <end position="97"/>
    </location>
</feature>
<dbReference type="Pfam" id="PF22479">
    <property type="entry name" value="Pam3_gp18"/>
    <property type="match status" value="1"/>
</dbReference>
<organism evidence="2">
    <name type="scientific">Burkholderia stagnalis</name>
    <dbReference type="NCBI Taxonomy" id="1503054"/>
    <lineage>
        <taxon>Bacteria</taxon>
        <taxon>Pseudomonadati</taxon>
        <taxon>Pseudomonadota</taxon>
        <taxon>Betaproteobacteria</taxon>
        <taxon>Burkholderiales</taxon>
        <taxon>Burkholderiaceae</taxon>
        <taxon>Burkholderia</taxon>
        <taxon>Burkholderia cepacia complex</taxon>
    </lineage>
</organism>
<comment type="caution">
    <text evidence="2">The sequence shown here is derived from an EMBL/GenBank/DDBJ whole genome shotgun (WGS) entry which is preliminary data.</text>
</comment>
<evidence type="ECO:0000313" key="2">
    <source>
        <dbReference type="EMBL" id="KWA62700.1"/>
    </source>
</evidence>
<gene>
    <name evidence="2" type="ORF">WT44_13810</name>
</gene>
<accession>A0A125DFL7</accession>
<evidence type="ECO:0000259" key="1">
    <source>
        <dbReference type="Pfam" id="PF22479"/>
    </source>
</evidence>
<name>A0A125DFL7_9BURK</name>
<reference evidence="2 3" key="1">
    <citation type="submission" date="2015-11" db="EMBL/GenBank/DDBJ databases">
        <title>Expanding the genomic diversity of Burkholderia species for the development of highly accurate diagnostics.</title>
        <authorList>
            <person name="Sahl J."/>
            <person name="Keim P."/>
            <person name="Wagner D."/>
        </authorList>
    </citation>
    <scope>NUCLEOTIDE SEQUENCE [LARGE SCALE GENOMIC DNA]</scope>
    <source>
        <strain evidence="2 3">MSMB1960WGS</strain>
    </source>
</reference>
<dbReference type="InterPro" id="IPR054252">
    <property type="entry name" value="Pam3_gp18"/>
</dbReference>
<sequence length="110" mass="11956">MIQLPIDSTPLQEMTVDPGDGSLLMLTIRYNSVGDHWELDVRDRDTDASIVEAVPIVLGPPILWRDAVDFFVWLEDLSGVGLDPIGGNDLGERFALHLGLKAEVSNTAAA</sequence>